<organism evidence="2 3">
    <name type="scientific">Qipengyuania vulgaris</name>
    <dbReference type="NCBI Taxonomy" id="291985"/>
    <lineage>
        <taxon>Bacteria</taxon>
        <taxon>Pseudomonadati</taxon>
        <taxon>Pseudomonadota</taxon>
        <taxon>Alphaproteobacteria</taxon>
        <taxon>Sphingomonadales</taxon>
        <taxon>Erythrobacteraceae</taxon>
        <taxon>Qipengyuania</taxon>
    </lineage>
</organism>
<dbReference type="EMBL" id="WTYC01000004">
    <property type="protein sequence ID" value="MXO48320.1"/>
    <property type="molecule type" value="Genomic_DNA"/>
</dbReference>
<dbReference type="OrthoDB" id="7428067at2"/>
<protein>
    <submittedName>
        <fullName evidence="2">Uncharacterized protein</fullName>
    </submittedName>
</protein>
<reference evidence="2 3" key="1">
    <citation type="submission" date="2019-12" db="EMBL/GenBank/DDBJ databases">
        <title>Genomic-based taxomic classification of the family Erythrobacteraceae.</title>
        <authorList>
            <person name="Xu L."/>
        </authorList>
    </citation>
    <scope>NUCLEOTIDE SEQUENCE [LARGE SCALE GENOMIC DNA]</scope>
    <source>
        <strain evidence="2 3">DSM 17792</strain>
    </source>
</reference>
<feature type="region of interest" description="Disordered" evidence="1">
    <location>
        <begin position="111"/>
        <end position="130"/>
    </location>
</feature>
<evidence type="ECO:0000313" key="2">
    <source>
        <dbReference type="EMBL" id="MXO48320.1"/>
    </source>
</evidence>
<feature type="compositionally biased region" description="Acidic residues" evidence="1">
    <location>
        <begin position="111"/>
        <end position="123"/>
    </location>
</feature>
<sequence length="130" mass="14963">MQRTDGGKLHYRRGEEGLEPVVNADGRGPCCDLPLWPECSECPHHPRARKLLAEMERERPIDAPDPDLLGKKREVELCQMAAYDAGDEDWYRYGEGYVFYERDAEGYWCEVEEEEDEGDEEEAPATPLVE</sequence>
<evidence type="ECO:0000313" key="3">
    <source>
        <dbReference type="Proteomes" id="UP000448199"/>
    </source>
</evidence>
<accession>A0A844XRT8</accession>
<name>A0A844XRT8_9SPHN</name>
<gene>
    <name evidence="2" type="ORF">GRI69_08630</name>
</gene>
<keyword evidence="3" id="KW-1185">Reference proteome</keyword>
<evidence type="ECO:0000256" key="1">
    <source>
        <dbReference type="SAM" id="MobiDB-lite"/>
    </source>
</evidence>
<proteinExistence type="predicted"/>
<dbReference type="AlphaFoldDB" id="A0A844XRT8"/>
<dbReference type="Proteomes" id="UP000448199">
    <property type="component" value="Unassembled WGS sequence"/>
</dbReference>
<dbReference type="RefSeq" id="WP_160727881.1">
    <property type="nucleotide sequence ID" value="NZ_WTYC01000004.1"/>
</dbReference>
<comment type="caution">
    <text evidence="2">The sequence shown here is derived from an EMBL/GenBank/DDBJ whole genome shotgun (WGS) entry which is preliminary data.</text>
</comment>